<evidence type="ECO:0000259" key="1">
    <source>
        <dbReference type="Pfam" id="PF22688"/>
    </source>
</evidence>
<dbReference type="AlphaFoldDB" id="A0A2Z2LI15"/>
<accession>A0A2Z2LI15</accession>
<dbReference type="PANTHER" id="PTHR30050:SF5">
    <property type="entry name" value="DNAA REGULATORY INACTIVATOR HDA"/>
    <property type="match status" value="1"/>
</dbReference>
<dbReference type="Gene3D" id="3.40.50.300">
    <property type="entry name" value="P-loop containing nucleotide triphosphate hydrolases"/>
    <property type="match status" value="1"/>
</dbReference>
<dbReference type="Pfam" id="PF22688">
    <property type="entry name" value="Hda_lid"/>
    <property type="match status" value="1"/>
</dbReference>
<dbReference type="EMBL" id="CP015994">
    <property type="protein sequence ID" value="ASI47495.1"/>
    <property type="molecule type" value="Genomic_DNA"/>
</dbReference>
<dbReference type="RefSeq" id="WP_075138763.1">
    <property type="nucleotide sequence ID" value="NZ_CP015994.1"/>
</dbReference>
<protein>
    <submittedName>
        <fullName evidence="2">Chromosomal DNA replication initiator</fullName>
    </submittedName>
</protein>
<evidence type="ECO:0000313" key="3">
    <source>
        <dbReference type="Proteomes" id="UP000259762"/>
    </source>
</evidence>
<name>A0A2Z2LI15_9RICK</name>
<dbReference type="InterPro" id="IPR027417">
    <property type="entry name" value="P-loop_NTPase"/>
</dbReference>
<dbReference type="GO" id="GO:0005886">
    <property type="term" value="C:plasma membrane"/>
    <property type="evidence" value="ECO:0007669"/>
    <property type="project" value="TreeGrafter"/>
</dbReference>
<dbReference type="PANTHER" id="PTHR30050">
    <property type="entry name" value="CHROMOSOMAL REPLICATION INITIATOR PROTEIN DNAA"/>
    <property type="match status" value="1"/>
</dbReference>
<dbReference type="GO" id="GO:0006270">
    <property type="term" value="P:DNA replication initiation"/>
    <property type="evidence" value="ECO:0007669"/>
    <property type="project" value="TreeGrafter"/>
</dbReference>
<proteinExistence type="predicted"/>
<evidence type="ECO:0000313" key="2">
    <source>
        <dbReference type="EMBL" id="ASI47495.1"/>
    </source>
</evidence>
<dbReference type="Proteomes" id="UP000259762">
    <property type="component" value="Chromosome"/>
</dbReference>
<dbReference type="SUPFAM" id="SSF52540">
    <property type="entry name" value="P-loop containing nucleoside triphosphate hydrolases"/>
    <property type="match status" value="1"/>
</dbReference>
<dbReference type="InterPro" id="IPR055199">
    <property type="entry name" value="Hda_lid"/>
</dbReference>
<feature type="domain" description="Hda lid" evidence="1">
    <location>
        <begin position="164"/>
        <end position="214"/>
    </location>
</feature>
<dbReference type="GO" id="GO:0003688">
    <property type="term" value="F:DNA replication origin binding"/>
    <property type="evidence" value="ECO:0007669"/>
    <property type="project" value="TreeGrafter"/>
</dbReference>
<organism evidence="2 3">
    <name type="scientific">Anaplasma ovis str. Haibei</name>
    <dbReference type="NCBI Taxonomy" id="1248439"/>
    <lineage>
        <taxon>Bacteria</taxon>
        <taxon>Pseudomonadati</taxon>
        <taxon>Pseudomonadota</taxon>
        <taxon>Alphaproteobacteria</taxon>
        <taxon>Rickettsiales</taxon>
        <taxon>Anaplasmataceae</taxon>
        <taxon>Anaplasma</taxon>
    </lineage>
</organism>
<sequence>MYRQLKLFDTQEVHSYQCSDYVLLDHNRHTYNLLMNTDSWGCFVLYGKSGSGKTHLAHMWQKLRKASFICHGQVIGEAIGTIKESSAVIIEDIDNLRDEPWILHCYNFAREAGKPLLMTSSLPPHMLNYQLKDLESRIVSAMSASLADPDEELLRIMLVKLFTDRQMHTDIRTVNYILNNVERSFKKLSDVVNLIDTELPTNARGVTIPFVRSVIRRGGPV</sequence>
<dbReference type="KEGG" id="aoh:AOV_00920"/>
<dbReference type="Gene3D" id="1.10.8.60">
    <property type="match status" value="1"/>
</dbReference>
<keyword evidence="3" id="KW-1185">Reference proteome</keyword>
<dbReference type="OrthoDB" id="7390113at2"/>
<reference evidence="2 3" key="2">
    <citation type="journal article" date="2019" name="BMC Genomics">
        <title>The Anaplasma ovis genome reveals a high proportion of pseudogenes.</title>
        <authorList>
            <person name="Liu Z."/>
            <person name="Peasley A.M."/>
            <person name="Yang J."/>
            <person name="Li Y."/>
            <person name="Guan G."/>
            <person name="Luo J."/>
            <person name="Yin H."/>
            <person name="Brayton K.A."/>
        </authorList>
    </citation>
    <scope>NUCLEOTIDE SEQUENCE [LARGE SCALE GENOMIC DNA]</scope>
    <source>
        <strain evidence="2 3">Haibei</strain>
    </source>
</reference>
<reference evidence="3" key="1">
    <citation type="submission" date="2018-06" db="EMBL/GenBank/DDBJ databases">
        <title>The Anaplasma ovis genome reveals a high proportion of pseudogenes.</title>
        <authorList>
            <person name="Liu Z."/>
            <person name="Peasley A.M."/>
            <person name="Yang J."/>
            <person name="Li Y."/>
            <person name="Guan G."/>
            <person name="Luo J."/>
            <person name="Yin H."/>
            <person name="Brayton K.A."/>
        </authorList>
    </citation>
    <scope>NUCLEOTIDE SEQUENCE [LARGE SCALE GENOMIC DNA]</scope>
    <source>
        <strain evidence="3">Haibei</strain>
    </source>
</reference>
<gene>
    <name evidence="2" type="ORF">AOV_00920</name>
</gene>